<dbReference type="EMBL" id="CM042019">
    <property type="protein sequence ID" value="KAI3824276.1"/>
    <property type="molecule type" value="Genomic_DNA"/>
</dbReference>
<reference evidence="1 2" key="2">
    <citation type="journal article" date="2022" name="Mol. Ecol. Resour.">
        <title>The genomes of chicory, endive, great burdock and yacon provide insights into Asteraceae paleo-polyploidization history and plant inulin production.</title>
        <authorList>
            <person name="Fan W."/>
            <person name="Wang S."/>
            <person name="Wang H."/>
            <person name="Wang A."/>
            <person name="Jiang F."/>
            <person name="Liu H."/>
            <person name="Zhao H."/>
            <person name="Xu D."/>
            <person name="Zhang Y."/>
        </authorList>
    </citation>
    <scope>NUCLEOTIDE SEQUENCE [LARGE SCALE GENOMIC DNA]</scope>
    <source>
        <strain evidence="2">cv. Yunnan</strain>
        <tissue evidence="1">Leaves</tissue>
    </source>
</reference>
<evidence type="ECO:0000313" key="1">
    <source>
        <dbReference type="EMBL" id="KAI3824276.1"/>
    </source>
</evidence>
<organism evidence="1 2">
    <name type="scientific">Smallanthus sonchifolius</name>
    <dbReference type="NCBI Taxonomy" id="185202"/>
    <lineage>
        <taxon>Eukaryota</taxon>
        <taxon>Viridiplantae</taxon>
        <taxon>Streptophyta</taxon>
        <taxon>Embryophyta</taxon>
        <taxon>Tracheophyta</taxon>
        <taxon>Spermatophyta</taxon>
        <taxon>Magnoliopsida</taxon>
        <taxon>eudicotyledons</taxon>
        <taxon>Gunneridae</taxon>
        <taxon>Pentapetalae</taxon>
        <taxon>asterids</taxon>
        <taxon>campanulids</taxon>
        <taxon>Asterales</taxon>
        <taxon>Asteraceae</taxon>
        <taxon>Asteroideae</taxon>
        <taxon>Heliantheae alliance</taxon>
        <taxon>Millerieae</taxon>
        <taxon>Smallanthus</taxon>
    </lineage>
</organism>
<name>A0ACB9JWA5_9ASTR</name>
<sequence>MISDGVEDEEKWLTAGIAGLQQNAFYMHRALDSNNIKDALKYSAQMLSELRTSRLSPHKYYELYMRAFDELRKLEIFFKEESRRSCSIIELYELVQHAGNILPRLYLLCTVGSVYIKSKEAPAKDILKDLVEMCRGIQHPLRGLFLRSYLSQVSRDKLPDIGSEYEGDENTVMDAVEFVLQNFTEMNKLWVRMQHQNKGPKKRTDLNHFGIGQFWHAIGLSGLLGPAREKEKREKERNELRDLVGKNLHVLSQIEGIDLELYRDVVLPRILEQVVNCKDDLAQYYLMDCVIQVFPDEYHLQTLETLLGACPQLQPSVDIRTVLSGLMERLSNYAASSVEVLPEFVQVEAFAKLNNAIGQVIEAQPDMPVFGAVTLYSSLLTFTLHVHPDRLDYVDQILGACVSKLSGKGTLEGKATKQIVAFLSAPLEKYSDIDIALKLSNYPLVLEYLDDRTNKVMSNVIIQSIMKNKTHISTADKVGALFELIKGLIKDLDSGGDDEMDEDDFKEEQNFVARLVQMLYNDDPEEMLKIICTVKKHIMTGGPKRLPFTIPPLIYNALKLVRRVQSQDENASEETTASATPKKIFQILNQTIEVLSTVPVPDLALRLYLECAEAANDCDLEPVAYEFFTQAYILYEEEISDSKAQVTALYLIIGTLQRMHTFGVENRDTLTHKATGYSAKLLKKPDQCRAVYACSHLFWVEDQDGIKDGERVLLCLKRALRIANAAQQMANVTKGSSGSVTLFIEILNKYLYFFEKGNTQITVASIQGLIELVTTEMQSDTATSDPAADAFFSSTIRYIQSQKAKGGSTAEKFEPIKV</sequence>
<dbReference type="Proteomes" id="UP001056120">
    <property type="component" value="Linkage Group LG02"/>
</dbReference>
<keyword evidence="2" id="KW-1185">Reference proteome</keyword>
<gene>
    <name evidence="1" type="ORF">L1987_05728</name>
</gene>
<comment type="caution">
    <text evidence="1">The sequence shown here is derived from an EMBL/GenBank/DDBJ whole genome shotgun (WGS) entry which is preliminary data.</text>
</comment>
<protein>
    <submittedName>
        <fullName evidence="1">Uncharacterized protein</fullName>
    </submittedName>
</protein>
<reference evidence="2" key="1">
    <citation type="journal article" date="2022" name="Mol. Ecol. Resour.">
        <title>The genomes of chicory, endive, great burdock and yacon provide insights into Asteraceae palaeo-polyploidization history and plant inulin production.</title>
        <authorList>
            <person name="Fan W."/>
            <person name="Wang S."/>
            <person name="Wang H."/>
            <person name="Wang A."/>
            <person name="Jiang F."/>
            <person name="Liu H."/>
            <person name="Zhao H."/>
            <person name="Xu D."/>
            <person name="Zhang Y."/>
        </authorList>
    </citation>
    <scope>NUCLEOTIDE SEQUENCE [LARGE SCALE GENOMIC DNA]</scope>
    <source>
        <strain evidence="2">cv. Yunnan</strain>
    </source>
</reference>
<evidence type="ECO:0000313" key="2">
    <source>
        <dbReference type="Proteomes" id="UP001056120"/>
    </source>
</evidence>
<accession>A0ACB9JWA5</accession>
<proteinExistence type="predicted"/>